<proteinExistence type="predicted"/>
<dbReference type="AlphaFoldDB" id="A0A6J4VCY7"/>
<feature type="compositionally biased region" description="Basic and acidic residues" evidence="1">
    <location>
        <begin position="13"/>
        <end position="22"/>
    </location>
</feature>
<evidence type="ECO:0000313" key="2">
    <source>
        <dbReference type="EMBL" id="CAA9572077.1"/>
    </source>
</evidence>
<protein>
    <submittedName>
        <fullName evidence="2">Uncharacterized protein</fullName>
    </submittedName>
</protein>
<gene>
    <name evidence="2" type="ORF">AVDCRST_MAG19-2889</name>
</gene>
<evidence type="ECO:0000256" key="1">
    <source>
        <dbReference type="SAM" id="MobiDB-lite"/>
    </source>
</evidence>
<name>A0A6J4VCY7_9BACT</name>
<sequence>MTDRYHQPPYDPTGREGPRDLSETTPLTEYRYLNGPAMAGLPGYVADARGPWYANDDGSRWCRIDAPGAVEPDFERIDAEEGDDDA</sequence>
<accession>A0A6J4VCY7</accession>
<organism evidence="2">
    <name type="scientific">uncultured Thermomicrobiales bacterium</name>
    <dbReference type="NCBI Taxonomy" id="1645740"/>
    <lineage>
        <taxon>Bacteria</taxon>
        <taxon>Pseudomonadati</taxon>
        <taxon>Thermomicrobiota</taxon>
        <taxon>Thermomicrobia</taxon>
        <taxon>Thermomicrobiales</taxon>
        <taxon>environmental samples</taxon>
    </lineage>
</organism>
<feature type="region of interest" description="Disordered" evidence="1">
    <location>
        <begin position="1"/>
        <end position="25"/>
    </location>
</feature>
<reference evidence="2" key="1">
    <citation type="submission" date="2020-02" db="EMBL/GenBank/DDBJ databases">
        <authorList>
            <person name="Meier V. D."/>
        </authorList>
    </citation>
    <scope>NUCLEOTIDE SEQUENCE</scope>
    <source>
        <strain evidence="2">AVDCRST_MAG19</strain>
    </source>
</reference>
<dbReference type="EMBL" id="CADCWL010000148">
    <property type="protein sequence ID" value="CAA9572077.1"/>
    <property type="molecule type" value="Genomic_DNA"/>
</dbReference>